<dbReference type="Gene3D" id="2.60.40.10">
    <property type="entry name" value="Immunoglobulins"/>
    <property type="match status" value="1"/>
</dbReference>
<comment type="caution">
    <text evidence="2">The sequence shown here is derived from an EMBL/GenBank/DDBJ whole genome shotgun (WGS) entry which is preliminary data.</text>
</comment>
<dbReference type="Proteomes" id="UP000185596">
    <property type="component" value="Unassembled WGS sequence"/>
</dbReference>
<dbReference type="RefSeq" id="WP_075128033.1">
    <property type="nucleotide sequence ID" value="NZ_MSIE01000046.1"/>
</dbReference>
<dbReference type="AlphaFoldDB" id="A0A1Q8CKW7"/>
<feature type="domain" description="CARDB" evidence="1">
    <location>
        <begin position="32"/>
        <end position="113"/>
    </location>
</feature>
<evidence type="ECO:0000259" key="1">
    <source>
        <dbReference type="Pfam" id="PF07705"/>
    </source>
</evidence>
<dbReference type="EMBL" id="MSIE01000046">
    <property type="protein sequence ID" value="OLF15004.1"/>
    <property type="molecule type" value="Genomic_DNA"/>
</dbReference>
<name>A0A1Q8CKW7_9PSEU</name>
<dbReference type="InterPro" id="IPR011635">
    <property type="entry name" value="CARDB"/>
</dbReference>
<dbReference type="Pfam" id="PF07705">
    <property type="entry name" value="CARDB"/>
    <property type="match status" value="1"/>
</dbReference>
<reference evidence="2 3" key="1">
    <citation type="submission" date="2016-12" db="EMBL/GenBank/DDBJ databases">
        <title>The draft genome sequence of Actinophytocola sp. 11-183.</title>
        <authorList>
            <person name="Wang W."/>
            <person name="Yuan L."/>
        </authorList>
    </citation>
    <scope>NUCLEOTIDE SEQUENCE [LARGE SCALE GENOMIC DNA]</scope>
    <source>
        <strain evidence="2 3">11-183</strain>
    </source>
</reference>
<dbReference type="GO" id="GO:0005975">
    <property type="term" value="P:carbohydrate metabolic process"/>
    <property type="evidence" value="ECO:0007669"/>
    <property type="project" value="UniProtKB-ARBA"/>
</dbReference>
<dbReference type="STRING" id="1912961.BU204_24200"/>
<organism evidence="2 3">
    <name type="scientific">Actinophytocola xanthii</name>
    <dbReference type="NCBI Taxonomy" id="1912961"/>
    <lineage>
        <taxon>Bacteria</taxon>
        <taxon>Bacillati</taxon>
        <taxon>Actinomycetota</taxon>
        <taxon>Actinomycetes</taxon>
        <taxon>Pseudonocardiales</taxon>
        <taxon>Pseudonocardiaceae</taxon>
    </lineage>
</organism>
<gene>
    <name evidence="2" type="ORF">BU204_24200</name>
</gene>
<accession>A0A1Q8CKW7</accession>
<evidence type="ECO:0000313" key="2">
    <source>
        <dbReference type="EMBL" id="OLF15004.1"/>
    </source>
</evidence>
<keyword evidence="3" id="KW-1185">Reference proteome</keyword>
<dbReference type="InterPro" id="IPR013783">
    <property type="entry name" value="Ig-like_fold"/>
</dbReference>
<sequence>MSLANLQLDNIWIQGESYNPAAHQDAVCENCAAIQFSVEVGNNGERATGTFAARFQLDGTEVHNEQLHSLSQGQTQWVQWRHTPLHAGSHTLTVTADPTDRVRESHEEDNAYTHAFEVLAAVPECREMTFEGETVRGQVNFEQHGWKEIDVSFTLKNPIGAPLEGYQFFAVFYGPENEESSPSGENTTNEHGILRAGNVWLKPTGTLYLTGVPIVGGPFEGGPTLSGNAHYTLAARATSIFFDVQQGKEEIIRTATNQHEASEALKLEGKVGIKFEIVELGGGATHDQGQRTTEGQQVQWKVTVGTPALTITPATH</sequence>
<evidence type="ECO:0000313" key="3">
    <source>
        <dbReference type="Proteomes" id="UP000185596"/>
    </source>
</evidence>
<protein>
    <recommendedName>
        <fullName evidence="1">CARDB domain-containing protein</fullName>
    </recommendedName>
</protein>
<proteinExistence type="predicted"/>